<accession>A0A9W6NJE3</accession>
<keyword evidence="3" id="KW-1185">Reference proteome</keyword>
<keyword evidence="1" id="KW-0472">Membrane</keyword>
<evidence type="ECO:0000313" key="2">
    <source>
        <dbReference type="EMBL" id="GLK99844.1"/>
    </source>
</evidence>
<organism evidence="2 3">
    <name type="scientific">Dactylosporangium matsuzakiense</name>
    <dbReference type="NCBI Taxonomy" id="53360"/>
    <lineage>
        <taxon>Bacteria</taxon>
        <taxon>Bacillati</taxon>
        <taxon>Actinomycetota</taxon>
        <taxon>Actinomycetes</taxon>
        <taxon>Micromonosporales</taxon>
        <taxon>Micromonosporaceae</taxon>
        <taxon>Dactylosporangium</taxon>
    </lineage>
</organism>
<evidence type="ECO:0000256" key="1">
    <source>
        <dbReference type="SAM" id="Phobius"/>
    </source>
</evidence>
<name>A0A9W6NJE3_9ACTN</name>
<dbReference type="AlphaFoldDB" id="A0A9W6NJE3"/>
<feature type="transmembrane region" description="Helical" evidence="1">
    <location>
        <begin position="37"/>
        <end position="60"/>
    </location>
</feature>
<reference evidence="2" key="2">
    <citation type="submission" date="2023-01" db="EMBL/GenBank/DDBJ databases">
        <authorList>
            <person name="Sun Q."/>
            <person name="Evtushenko L."/>
        </authorList>
    </citation>
    <scope>NUCLEOTIDE SEQUENCE</scope>
    <source>
        <strain evidence="2">VKM Ac-1321</strain>
    </source>
</reference>
<comment type="caution">
    <text evidence="2">The sequence shown here is derived from an EMBL/GenBank/DDBJ whole genome shotgun (WGS) entry which is preliminary data.</text>
</comment>
<evidence type="ECO:0000313" key="3">
    <source>
        <dbReference type="Proteomes" id="UP001143480"/>
    </source>
</evidence>
<reference evidence="2" key="1">
    <citation type="journal article" date="2014" name="Int. J. Syst. Evol. Microbiol.">
        <title>Complete genome sequence of Corynebacterium casei LMG S-19264T (=DSM 44701T), isolated from a smear-ripened cheese.</title>
        <authorList>
            <consortium name="US DOE Joint Genome Institute (JGI-PGF)"/>
            <person name="Walter F."/>
            <person name="Albersmeier A."/>
            <person name="Kalinowski J."/>
            <person name="Ruckert C."/>
        </authorList>
    </citation>
    <scope>NUCLEOTIDE SEQUENCE</scope>
    <source>
        <strain evidence="2">VKM Ac-1321</strain>
    </source>
</reference>
<gene>
    <name evidence="2" type="ORF">GCM10017581_015850</name>
</gene>
<dbReference type="Proteomes" id="UP001143480">
    <property type="component" value="Unassembled WGS sequence"/>
</dbReference>
<keyword evidence="1" id="KW-0812">Transmembrane</keyword>
<sequence>MYPQSPMYPPPVTGGPGYPPPPFLPAPPPPPPPRSRAFVLLLVAVLLLAAATAVTAPLGWSGVAHRRQTVTDRRAELDRIDRQAQAAAAKQETDFRDADLATLLQRVKTLDTATDTAYSRWRTGVARYGELDGAMNDCDDAVIAYDRAAAPFPDRLFTALPRRINLDNPETDCGRAFTPNI</sequence>
<keyword evidence="1" id="KW-1133">Transmembrane helix</keyword>
<proteinExistence type="predicted"/>
<dbReference type="EMBL" id="BSFP01000005">
    <property type="protein sequence ID" value="GLK99844.1"/>
    <property type="molecule type" value="Genomic_DNA"/>
</dbReference>
<protein>
    <submittedName>
        <fullName evidence="2">Uncharacterized protein</fullName>
    </submittedName>
</protein>
<dbReference type="RefSeq" id="WP_261959745.1">
    <property type="nucleotide sequence ID" value="NZ_BAAAXA010000001.1"/>
</dbReference>